<keyword evidence="3" id="KW-1185">Reference proteome</keyword>
<protein>
    <submittedName>
        <fullName evidence="2">Uncharacterized protein</fullName>
    </submittedName>
</protein>
<dbReference type="EMBL" id="JAJFAZ020000006">
    <property type="protein sequence ID" value="KAI5322933.1"/>
    <property type="molecule type" value="Genomic_DNA"/>
</dbReference>
<organism evidence="2 3">
    <name type="scientific">Prunus dulcis</name>
    <name type="common">Almond</name>
    <name type="synonym">Amygdalus dulcis</name>
    <dbReference type="NCBI Taxonomy" id="3755"/>
    <lineage>
        <taxon>Eukaryota</taxon>
        <taxon>Viridiplantae</taxon>
        <taxon>Streptophyta</taxon>
        <taxon>Embryophyta</taxon>
        <taxon>Tracheophyta</taxon>
        <taxon>Spermatophyta</taxon>
        <taxon>Magnoliopsida</taxon>
        <taxon>eudicotyledons</taxon>
        <taxon>Gunneridae</taxon>
        <taxon>Pentapetalae</taxon>
        <taxon>rosids</taxon>
        <taxon>fabids</taxon>
        <taxon>Rosales</taxon>
        <taxon>Rosaceae</taxon>
        <taxon>Amygdaloideae</taxon>
        <taxon>Amygdaleae</taxon>
        <taxon>Prunus</taxon>
    </lineage>
</organism>
<reference evidence="2 3" key="1">
    <citation type="journal article" date="2022" name="G3 (Bethesda)">
        <title>Whole-genome sequence and methylome profiling of the almond [Prunus dulcis (Mill.) D.A. Webb] cultivar 'Nonpareil'.</title>
        <authorList>
            <person name="D'Amico-Willman K.M."/>
            <person name="Ouma W.Z."/>
            <person name="Meulia T."/>
            <person name="Sideli G.M."/>
            <person name="Gradziel T.M."/>
            <person name="Fresnedo-Ramirez J."/>
        </authorList>
    </citation>
    <scope>NUCLEOTIDE SEQUENCE [LARGE SCALE GENOMIC DNA]</scope>
    <source>
        <strain evidence="2">Clone GOH B32 T37-40</strain>
    </source>
</reference>
<feature type="signal peptide" evidence="1">
    <location>
        <begin position="1"/>
        <end position="23"/>
    </location>
</feature>
<feature type="chain" id="PRO_5042244279" evidence="1">
    <location>
        <begin position="24"/>
        <end position="128"/>
    </location>
</feature>
<gene>
    <name evidence="2" type="ORF">L3X38_032005</name>
</gene>
<evidence type="ECO:0000313" key="3">
    <source>
        <dbReference type="Proteomes" id="UP001054821"/>
    </source>
</evidence>
<name>A0AAD4VEA4_PRUDU</name>
<keyword evidence="1" id="KW-0732">Signal</keyword>
<dbReference type="AlphaFoldDB" id="A0AAD4VEA4"/>
<proteinExistence type="predicted"/>
<dbReference type="Proteomes" id="UP001054821">
    <property type="component" value="Chromosome 6"/>
</dbReference>
<sequence>MMNDSNSISRLAIIFSTLCVCHGYFDPCTNSMNHGFYYDSQTETPRLVVPSPPVRPNLGLFQRPLAAARSQGNYWVSSLFNELELGSEGLGVRCLDSCLGEEEEIGFALDSSILFCELAVLRAMFQAR</sequence>
<comment type="caution">
    <text evidence="2">The sequence shown here is derived from an EMBL/GenBank/DDBJ whole genome shotgun (WGS) entry which is preliminary data.</text>
</comment>
<evidence type="ECO:0000256" key="1">
    <source>
        <dbReference type="SAM" id="SignalP"/>
    </source>
</evidence>
<accession>A0AAD4VEA4</accession>
<evidence type="ECO:0000313" key="2">
    <source>
        <dbReference type="EMBL" id="KAI5322933.1"/>
    </source>
</evidence>